<dbReference type="KEGG" id="sla:SERLADRAFT_463335"/>
<sequence>MNYCQGIKTLHLCSRRPQPPQITQHQSSSVSIMNSLFFFSALIAVFSSTLSLAAPAENELMKPIESTDANDITAFDSNFELLRRQSCSSGYGSCSDGGCCPLGGQCCILQRCCGKGYYCVRNAASTRVGCCPNGRVCSAPQSTENDQAENATLEELS</sequence>
<dbReference type="HOGENOM" id="CLU_1679016_0_0_1"/>
<dbReference type="GeneID" id="18818535"/>
<dbReference type="OrthoDB" id="5358959at2759"/>
<gene>
    <name evidence="2" type="ORF">SERLADRAFT_463335</name>
</gene>
<reference evidence="2" key="1">
    <citation type="submission" date="2011-04" db="EMBL/GenBank/DDBJ databases">
        <title>Evolution of plant cell wall degrading machinery underlies the functional diversity of forest fungi.</title>
        <authorList>
            <consortium name="US DOE Joint Genome Institute (JGI-PGF)"/>
            <person name="Eastwood D.C."/>
            <person name="Floudas D."/>
            <person name="Binder M."/>
            <person name="Majcherczyk A."/>
            <person name="Schneider P."/>
            <person name="Aerts A."/>
            <person name="Asiegbu F.O."/>
            <person name="Baker S.E."/>
            <person name="Barry K."/>
            <person name="Bendiksby M."/>
            <person name="Blumentritt M."/>
            <person name="Coutinho P.M."/>
            <person name="Cullen D."/>
            <person name="Cullen D."/>
            <person name="Gathman A."/>
            <person name="Goodell B."/>
            <person name="Henrissat B."/>
            <person name="Ihrmark K."/>
            <person name="Kauserud H."/>
            <person name="Kohler A."/>
            <person name="LaButti K."/>
            <person name="Lapidus A."/>
            <person name="Lavin J.L."/>
            <person name="Lee Y.-H."/>
            <person name="Lindquist E."/>
            <person name="Lilly W."/>
            <person name="Lucas S."/>
            <person name="Morin E."/>
            <person name="Murat C."/>
            <person name="Oguiza J.A."/>
            <person name="Park J."/>
            <person name="Pisabarro A.G."/>
            <person name="Riley R."/>
            <person name="Rosling A."/>
            <person name="Salamov A."/>
            <person name="Schmidt O."/>
            <person name="Schmutz J."/>
            <person name="Skrede I."/>
            <person name="Stenlid J."/>
            <person name="Wiebenga A."/>
            <person name="Xie X."/>
            <person name="Kues U."/>
            <person name="Hibbett D.S."/>
            <person name="Hoffmeister D."/>
            <person name="Hogberg N."/>
            <person name="Martin F."/>
            <person name="Grigoriev I.V."/>
            <person name="Watkinson S.C."/>
        </authorList>
    </citation>
    <scope>NUCLEOTIDE SEQUENCE</scope>
    <source>
        <strain evidence="2">S7.9</strain>
    </source>
</reference>
<dbReference type="AlphaFoldDB" id="F8NRZ4"/>
<evidence type="ECO:0000313" key="2">
    <source>
        <dbReference type="EMBL" id="EGO26356.1"/>
    </source>
</evidence>
<proteinExistence type="predicted"/>
<feature type="transmembrane region" description="Helical" evidence="1">
    <location>
        <begin position="36"/>
        <end position="54"/>
    </location>
</feature>
<protein>
    <submittedName>
        <fullName evidence="2">Uncharacterized protein</fullName>
    </submittedName>
</protein>
<organism>
    <name type="scientific">Serpula lacrymans var. lacrymans (strain S7.9)</name>
    <name type="common">Dry rot fungus</name>
    <dbReference type="NCBI Taxonomy" id="578457"/>
    <lineage>
        <taxon>Eukaryota</taxon>
        <taxon>Fungi</taxon>
        <taxon>Dikarya</taxon>
        <taxon>Basidiomycota</taxon>
        <taxon>Agaricomycotina</taxon>
        <taxon>Agaricomycetes</taxon>
        <taxon>Agaricomycetidae</taxon>
        <taxon>Boletales</taxon>
        <taxon>Coniophorineae</taxon>
        <taxon>Serpulaceae</taxon>
        <taxon>Serpula</taxon>
    </lineage>
</organism>
<keyword evidence="1" id="KW-0812">Transmembrane</keyword>
<dbReference type="Proteomes" id="UP000008064">
    <property type="component" value="Unassembled WGS sequence"/>
</dbReference>
<dbReference type="EMBL" id="GL945432">
    <property type="protein sequence ID" value="EGO26356.1"/>
    <property type="molecule type" value="Genomic_DNA"/>
</dbReference>
<keyword evidence="1" id="KW-0472">Membrane</keyword>
<name>F8NRZ4_SERL9</name>
<accession>F8NRZ4</accession>
<keyword evidence="1" id="KW-1133">Transmembrane helix</keyword>
<dbReference type="RefSeq" id="XP_007316529.1">
    <property type="nucleotide sequence ID" value="XM_007316467.1"/>
</dbReference>
<evidence type="ECO:0000256" key="1">
    <source>
        <dbReference type="SAM" id="Phobius"/>
    </source>
</evidence>